<dbReference type="InterPro" id="IPR047650">
    <property type="entry name" value="Transpos_IS110"/>
</dbReference>
<dbReference type="PATRIC" id="fig|375.38.peg.8573"/>
<reference evidence="3 4" key="1">
    <citation type="submission" date="2016-11" db="EMBL/GenBank/DDBJ databases">
        <title>Complete Genome Sequence of Bradyrhizobium sp. strain J5, an isolated from soybean nodule in Hokkaido.</title>
        <authorList>
            <person name="Kanehara K."/>
        </authorList>
    </citation>
    <scope>NUCLEOTIDE SEQUENCE [LARGE SCALE GENOMIC DNA]</scope>
    <source>
        <strain evidence="3 4">J5</strain>
    </source>
</reference>
<dbReference type="GO" id="GO:0004803">
    <property type="term" value="F:transposase activity"/>
    <property type="evidence" value="ECO:0007669"/>
    <property type="project" value="InterPro"/>
</dbReference>
<feature type="domain" description="Transposase IS116/IS110/IS902 C-terminal" evidence="2">
    <location>
        <begin position="199"/>
        <end position="277"/>
    </location>
</feature>
<dbReference type="RefSeq" id="WP_011084472.1">
    <property type="nucleotide sequence ID" value="NZ_CP017637.1"/>
</dbReference>
<dbReference type="PANTHER" id="PTHR33055:SF3">
    <property type="entry name" value="PUTATIVE TRANSPOSASE FOR IS117-RELATED"/>
    <property type="match status" value="1"/>
</dbReference>
<dbReference type="EMBL" id="CP017637">
    <property type="protein sequence ID" value="APG15343.1"/>
    <property type="molecule type" value="Genomic_DNA"/>
</dbReference>
<feature type="coiled-coil region" evidence="1">
    <location>
        <begin position="168"/>
        <end position="195"/>
    </location>
</feature>
<protein>
    <submittedName>
        <fullName evidence="3">IS110 family transposase</fullName>
    </submittedName>
</protein>
<dbReference type="GO" id="GO:0003677">
    <property type="term" value="F:DNA binding"/>
    <property type="evidence" value="ECO:0007669"/>
    <property type="project" value="InterPro"/>
</dbReference>
<name>A0A0M9B3Y1_BRAJP</name>
<dbReference type="Pfam" id="PF01527">
    <property type="entry name" value="HTH_Tnp_1"/>
    <property type="match status" value="1"/>
</dbReference>
<dbReference type="GeneID" id="46488887"/>
<dbReference type="InterPro" id="IPR003346">
    <property type="entry name" value="Transposase_20"/>
</dbReference>
<dbReference type="PhylomeDB" id="A0A0M9B3Y1"/>
<dbReference type="InterPro" id="IPR009057">
    <property type="entry name" value="Homeodomain-like_sf"/>
</dbReference>
<dbReference type="PANTHER" id="PTHR33055">
    <property type="entry name" value="TRANSPOSASE FOR INSERTION SEQUENCE ELEMENT IS1111A"/>
    <property type="match status" value="1"/>
</dbReference>
<evidence type="ECO:0000313" key="3">
    <source>
        <dbReference type="EMBL" id="APG15343.1"/>
    </source>
</evidence>
<accession>A0A0M9B3Y1</accession>
<organism evidence="3 4">
    <name type="scientific">Bradyrhizobium japonicum</name>
    <dbReference type="NCBI Taxonomy" id="375"/>
    <lineage>
        <taxon>Bacteria</taxon>
        <taxon>Pseudomonadati</taxon>
        <taxon>Pseudomonadota</taxon>
        <taxon>Alphaproteobacteria</taxon>
        <taxon>Hyphomicrobiales</taxon>
        <taxon>Nitrobacteraceae</taxon>
        <taxon>Bradyrhizobium</taxon>
    </lineage>
</organism>
<proteinExistence type="predicted"/>
<dbReference type="SUPFAM" id="SSF46689">
    <property type="entry name" value="Homeodomain-like"/>
    <property type="match status" value="1"/>
</dbReference>
<sequence>MKRARFTEEQIIAVSKAHEAGAKTADLARKHGVSEATIYNWKASSQWLARKIAAMGHTVRIIPAQFVKPYVKSNKSDIIDAAAIAEAVTRPTMRFVEIRSPEHIDLQALHRVRDRMISQRTCLINQMRAFCLEYGIAIHQGAGKFKADLPRVLADESNDLTSAMRRILASTFDELRQLELRIAEVNREIEAIASQSDTARRLMTIPGIGPLAATALLAAAGSAPQFKKARDMAAWLGLVPREYSTGGKTKLLGISKRGNRYLRRMIIHGARSCVTHLDRSRYHLGAWLDGLQARMHTNKVTVALAAKIARIAWVVMTKPGASYERRDPAFS</sequence>
<keyword evidence="1" id="KW-0175">Coiled coil</keyword>
<evidence type="ECO:0000313" key="4">
    <source>
        <dbReference type="Proteomes" id="UP000181962"/>
    </source>
</evidence>
<dbReference type="InterPro" id="IPR002514">
    <property type="entry name" value="Transposase_8"/>
</dbReference>
<dbReference type="OrthoDB" id="5289737at2"/>
<dbReference type="GO" id="GO:0006313">
    <property type="term" value="P:DNA transposition"/>
    <property type="evidence" value="ECO:0007669"/>
    <property type="project" value="InterPro"/>
</dbReference>
<dbReference type="AlphaFoldDB" id="A0A0M9B3Y1"/>
<gene>
    <name evidence="3" type="ORF">BKD09_44340</name>
</gene>
<evidence type="ECO:0000259" key="2">
    <source>
        <dbReference type="Pfam" id="PF02371"/>
    </source>
</evidence>
<dbReference type="Proteomes" id="UP000181962">
    <property type="component" value="Chromosome"/>
</dbReference>
<dbReference type="NCBIfam" id="NF033542">
    <property type="entry name" value="transpos_IS110"/>
    <property type="match status" value="1"/>
</dbReference>
<dbReference type="Pfam" id="PF02371">
    <property type="entry name" value="Transposase_20"/>
    <property type="match status" value="1"/>
</dbReference>
<evidence type="ECO:0000256" key="1">
    <source>
        <dbReference type="SAM" id="Coils"/>
    </source>
</evidence>